<dbReference type="EMBL" id="QMFB01000031">
    <property type="protein sequence ID" value="RAV12996.1"/>
    <property type="molecule type" value="Genomic_DNA"/>
</dbReference>
<keyword evidence="1" id="KW-0472">Membrane</keyword>
<comment type="caution">
    <text evidence="2">The sequence shown here is derived from an EMBL/GenBank/DDBJ whole genome shotgun (WGS) entry which is preliminary data.</text>
</comment>
<name>A0A329M164_9BACL</name>
<keyword evidence="3" id="KW-1185">Reference proteome</keyword>
<reference evidence="2 3" key="1">
    <citation type="journal article" date="2009" name="Int. J. Syst. Evol. Microbiol.">
        <title>Paenibacillus contaminans sp. nov., isolated from a contaminated laboratory plate.</title>
        <authorList>
            <person name="Chou J.H."/>
            <person name="Lee J.H."/>
            <person name="Lin M.C."/>
            <person name="Chang P.S."/>
            <person name="Arun A.B."/>
            <person name="Young C.C."/>
            <person name="Chen W.M."/>
        </authorList>
    </citation>
    <scope>NUCLEOTIDE SEQUENCE [LARGE SCALE GENOMIC DNA]</scope>
    <source>
        <strain evidence="2 3">CKOBP-6</strain>
    </source>
</reference>
<keyword evidence="1" id="KW-0812">Transmembrane</keyword>
<dbReference type="AlphaFoldDB" id="A0A329M164"/>
<protein>
    <submittedName>
        <fullName evidence="2">Uncharacterized protein</fullName>
    </submittedName>
</protein>
<accession>A0A329M164</accession>
<organism evidence="2 3">
    <name type="scientific">Paenibacillus contaminans</name>
    <dbReference type="NCBI Taxonomy" id="450362"/>
    <lineage>
        <taxon>Bacteria</taxon>
        <taxon>Bacillati</taxon>
        <taxon>Bacillota</taxon>
        <taxon>Bacilli</taxon>
        <taxon>Bacillales</taxon>
        <taxon>Paenibacillaceae</taxon>
        <taxon>Paenibacillus</taxon>
    </lineage>
</organism>
<evidence type="ECO:0000313" key="3">
    <source>
        <dbReference type="Proteomes" id="UP000250369"/>
    </source>
</evidence>
<feature type="transmembrane region" description="Helical" evidence="1">
    <location>
        <begin position="35"/>
        <end position="53"/>
    </location>
</feature>
<evidence type="ECO:0000313" key="2">
    <source>
        <dbReference type="EMBL" id="RAV12996.1"/>
    </source>
</evidence>
<dbReference type="OrthoDB" id="2440830at2"/>
<evidence type="ECO:0000256" key="1">
    <source>
        <dbReference type="SAM" id="Phobius"/>
    </source>
</evidence>
<feature type="transmembrane region" description="Helical" evidence="1">
    <location>
        <begin position="6"/>
        <end position="23"/>
    </location>
</feature>
<sequence length="75" mass="8387">MWGTFAVLFVAVSVGMIELPPLFRKRWYKEAVVHIAALLAGTVLSIIAIRLIALPSPLNIIVTVFKPINDWLFPK</sequence>
<keyword evidence="1" id="KW-1133">Transmembrane helix</keyword>
<dbReference type="Proteomes" id="UP000250369">
    <property type="component" value="Unassembled WGS sequence"/>
</dbReference>
<dbReference type="RefSeq" id="WP_113035486.1">
    <property type="nucleotide sequence ID" value="NZ_QMFB01000031.1"/>
</dbReference>
<gene>
    <name evidence="2" type="ORF">DQG23_33995</name>
</gene>
<proteinExistence type="predicted"/>